<evidence type="ECO:0000256" key="6">
    <source>
        <dbReference type="ARBA" id="ARBA00023136"/>
    </source>
</evidence>
<keyword evidence="7" id="KW-0998">Cell outer membrane</keyword>
<dbReference type="AlphaFoldDB" id="A0AAP8SNL8"/>
<reference evidence="9 10" key="1">
    <citation type="submission" date="2018-01" db="EMBL/GenBank/DDBJ databases">
        <title>The draft genome sequence of Halioglobus japonicus S1-36.</title>
        <authorList>
            <person name="Du Z.-J."/>
            <person name="Shi M.-J."/>
        </authorList>
    </citation>
    <scope>NUCLEOTIDE SEQUENCE [LARGE SCALE GENOMIC DNA]</scope>
    <source>
        <strain evidence="9 10">S1-36</strain>
    </source>
</reference>
<evidence type="ECO:0000256" key="2">
    <source>
        <dbReference type="ARBA" id="ARBA00008163"/>
    </source>
</evidence>
<evidence type="ECO:0008006" key="11">
    <source>
        <dbReference type="Google" id="ProtNLM"/>
    </source>
</evidence>
<evidence type="ECO:0000256" key="7">
    <source>
        <dbReference type="ARBA" id="ARBA00023237"/>
    </source>
</evidence>
<evidence type="ECO:0000256" key="1">
    <source>
        <dbReference type="ARBA" id="ARBA00004571"/>
    </source>
</evidence>
<evidence type="ECO:0000313" key="9">
    <source>
        <dbReference type="EMBL" id="PLW86654.1"/>
    </source>
</evidence>
<dbReference type="Pfam" id="PF03349">
    <property type="entry name" value="Toluene_X"/>
    <property type="match status" value="1"/>
</dbReference>
<sequence length="402" mass="43193">MKHISIALLLMMLGAGSVQAGGLWLNQYGDFASGRSSAGTAAGTDDAAAIIHNPAAGTRLAGSHVFGSAGAIIPEVEFDLDYTSPVNGDDNGGQAGLNAPVASFAYINDLGSDKWSVGISSAGLAGAGLEYNQNWAGRFQNTYVELLVLAISPTVGYKVTDKLSLGLALQYYYTTLDFEIALPTIPGRDAGKGTLDGKDNGFSYALGAMYEFSDNTRLGIRYQGEIDADFDGNVKVQGSILDRSIDSDTNLTMAALLRLGLYHQLNERWGLGVTIGWDDWSALDNVFVSLPEEGAALVKNWDDTYHYALGLEYAASRHWDLTGGIAYDSNPVSAHDRTADLPVDRQVRYTGGARYQLRDNISIGGYLNYTDLGSARISSERWGGKYADNHVLEFSFSLSWAL</sequence>
<comment type="caution">
    <text evidence="9">The sequence shown here is derived from an EMBL/GenBank/DDBJ whole genome shotgun (WGS) entry which is preliminary data.</text>
</comment>
<dbReference type="GO" id="GO:0009279">
    <property type="term" value="C:cell outer membrane"/>
    <property type="evidence" value="ECO:0007669"/>
    <property type="project" value="UniProtKB-SubCell"/>
</dbReference>
<dbReference type="EMBL" id="PKUR01000002">
    <property type="protein sequence ID" value="PLW86654.1"/>
    <property type="molecule type" value="Genomic_DNA"/>
</dbReference>
<proteinExistence type="inferred from homology"/>
<keyword evidence="10" id="KW-1185">Reference proteome</keyword>
<dbReference type="InterPro" id="IPR005017">
    <property type="entry name" value="OMPP1/FadL/TodX"/>
</dbReference>
<keyword evidence="6" id="KW-0472">Membrane</keyword>
<comment type="subcellular location">
    <subcellularLocation>
        <location evidence="1">Cell outer membrane</location>
        <topology evidence="1">Multi-pass membrane protein</topology>
    </subcellularLocation>
</comment>
<evidence type="ECO:0000256" key="4">
    <source>
        <dbReference type="ARBA" id="ARBA00022692"/>
    </source>
</evidence>
<evidence type="ECO:0000256" key="3">
    <source>
        <dbReference type="ARBA" id="ARBA00022452"/>
    </source>
</evidence>
<feature type="signal peptide" evidence="8">
    <location>
        <begin position="1"/>
        <end position="20"/>
    </location>
</feature>
<evidence type="ECO:0000256" key="8">
    <source>
        <dbReference type="SAM" id="SignalP"/>
    </source>
</evidence>
<comment type="similarity">
    <text evidence="2">Belongs to the OmpP1/FadL family.</text>
</comment>
<dbReference type="Gene3D" id="2.40.160.60">
    <property type="entry name" value="Outer membrane protein transport protein (OMPP1/FadL/TodX)"/>
    <property type="match status" value="1"/>
</dbReference>
<dbReference type="Proteomes" id="UP000235162">
    <property type="component" value="Unassembled WGS sequence"/>
</dbReference>
<keyword evidence="3" id="KW-1134">Transmembrane beta strand</keyword>
<evidence type="ECO:0000313" key="10">
    <source>
        <dbReference type="Proteomes" id="UP000235162"/>
    </source>
</evidence>
<name>A0AAP8SNL8_9GAMM</name>
<dbReference type="RefSeq" id="WP_084199363.1">
    <property type="nucleotide sequence ID" value="NZ_BMYL01000002.1"/>
</dbReference>
<dbReference type="SUPFAM" id="SSF56935">
    <property type="entry name" value="Porins"/>
    <property type="match status" value="1"/>
</dbReference>
<protein>
    <recommendedName>
        <fullName evidence="11">Long-chain fatty acid transport protein</fullName>
    </recommendedName>
</protein>
<dbReference type="GO" id="GO:0015483">
    <property type="term" value="F:long-chain fatty acid transporting porin activity"/>
    <property type="evidence" value="ECO:0007669"/>
    <property type="project" value="TreeGrafter"/>
</dbReference>
<evidence type="ECO:0000256" key="5">
    <source>
        <dbReference type="ARBA" id="ARBA00022729"/>
    </source>
</evidence>
<organism evidence="9 10">
    <name type="scientific">Halioglobus japonicus</name>
    <dbReference type="NCBI Taxonomy" id="930805"/>
    <lineage>
        <taxon>Bacteria</taxon>
        <taxon>Pseudomonadati</taxon>
        <taxon>Pseudomonadota</taxon>
        <taxon>Gammaproteobacteria</taxon>
        <taxon>Cellvibrionales</taxon>
        <taxon>Halieaceae</taxon>
        <taxon>Halioglobus</taxon>
    </lineage>
</organism>
<feature type="chain" id="PRO_5042965211" description="Long-chain fatty acid transport protein" evidence="8">
    <location>
        <begin position="21"/>
        <end position="402"/>
    </location>
</feature>
<accession>A0AAP8SNL8</accession>
<keyword evidence="4" id="KW-0812">Transmembrane</keyword>
<dbReference type="PANTHER" id="PTHR35093:SF8">
    <property type="entry name" value="OUTER MEMBRANE PROTEIN NMB0088-RELATED"/>
    <property type="match status" value="1"/>
</dbReference>
<dbReference type="PANTHER" id="PTHR35093">
    <property type="entry name" value="OUTER MEMBRANE PROTEIN NMB0088-RELATED"/>
    <property type="match status" value="1"/>
</dbReference>
<gene>
    <name evidence="9" type="ORF">C0029_09675</name>
</gene>
<keyword evidence="5 8" id="KW-0732">Signal</keyword>